<dbReference type="InterPro" id="IPR012337">
    <property type="entry name" value="RNaseH-like_sf"/>
</dbReference>
<sequence>MDALLEVATRPGAVLGLDMEFPGFVRDESRFADTSAKYRALRESVDILVPMQVGIAVASPDGTLRGVWSFNMRFDPRTDYHTEASLLFLCRAGINLSRLAQDGIDVRRFGQRLAASPLFGCLKTAPVWVTFSGSYDFGYLYKLLTEQRLPAQQSSFDECMASLCPRRYELREKLPFGSLESLVQEHGLHRCYAAHNAGSDALATLELFLTVVRPPGLVMCRSRSQSEDGRDNHSMDQSRTDERHPWVDAARQGVCLPTVQDTIRTTPRDASQSRKDDPNGRSHRWVEAARQGSWSGQETSLSASMAAEKTRCRHAWVTAAKGQPSDDGLATVHSQVGASKSHPWLEAALRTCH</sequence>
<dbReference type="PANTHER" id="PTHR10797">
    <property type="entry name" value="CCR4-NOT TRANSCRIPTION COMPLEX SUBUNIT"/>
    <property type="match status" value="1"/>
</dbReference>
<accession>A0A7S1AU28</accession>
<feature type="compositionally biased region" description="Basic and acidic residues" evidence="1">
    <location>
        <begin position="224"/>
        <end position="246"/>
    </location>
</feature>
<proteinExistence type="predicted"/>
<feature type="compositionally biased region" description="Basic and acidic residues" evidence="1">
    <location>
        <begin position="271"/>
        <end position="284"/>
    </location>
</feature>
<name>A0A7S1AU28_NOCSC</name>
<evidence type="ECO:0000256" key="1">
    <source>
        <dbReference type="SAM" id="MobiDB-lite"/>
    </source>
</evidence>
<dbReference type="InterPro" id="IPR039637">
    <property type="entry name" value="CNOT7/CNOT8/Pop2"/>
</dbReference>
<organism evidence="2">
    <name type="scientific">Noctiluca scintillans</name>
    <name type="common">Sea sparkle</name>
    <name type="synonym">Red tide dinoflagellate</name>
    <dbReference type="NCBI Taxonomy" id="2966"/>
    <lineage>
        <taxon>Eukaryota</taxon>
        <taxon>Sar</taxon>
        <taxon>Alveolata</taxon>
        <taxon>Dinophyceae</taxon>
        <taxon>Noctilucales</taxon>
        <taxon>Noctilucaceae</taxon>
        <taxon>Noctiluca</taxon>
    </lineage>
</organism>
<evidence type="ECO:0000313" key="2">
    <source>
        <dbReference type="EMBL" id="CAD8865336.1"/>
    </source>
</evidence>
<dbReference type="GO" id="GO:0004535">
    <property type="term" value="F:poly(A)-specific ribonuclease activity"/>
    <property type="evidence" value="ECO:0007669"/>
    <property type="project" value="InterPro"/>
</dbReference>
<protein>
    <submittedName>
        <fullName evidence="2">Uncharacterized protein</fullName>
    </submittedName>
</protein>
<dbReference type="GO" id="GO:0030014">
    <property type="term" value="C:CCR4-NOT complex"/>
    <property type="evidence" value="ECO:0007669"/>
    <property type="project" value="InterPro"/>
</dbReference>
<dbReference type="Gene3D" id="3.30.420.10">
    <property type="entry name" value="Ribonuclease H-like superfamily/Ribonuclease H"/>
    <property type="match status" value="1"/>
</dbReference>
<dbReference type="AlphaFoldDB" id="A0A7S1AU28"/>
<dbReference type="GO" id="GO:0003676">
    <property type="term" value="F:nucleic acid binding"/>
    <property type="evidence" value="ECO:0007669"/>
    <property type="project" value="InterPro"/>
</dbReference>
<gene>
    <name evidence="2" type="ORF">NSCI0253_LOCUS39691</name>
</gene>
<dbReference type="EMBL" id="HBFQ01055922">
    <property type="protein sequence ID" value="CAD8865336.1"/>
    <property type="molecule type" value="Transcribed_RNA"/>
</dbReference>
<dbReference type="InterPro" id="IPR036397">
    <property type="entry name" value="RNaseH_sf"/>
</dbReference>
<feature type="compositionally biased region" description="Polar residues" evidence="1">
    <location>
        <begin position="260"/>
        <end position="270"/>
    </location>
</feature>
<dbReference type="SUPFAM" id="SSF53098">
    <property type="entry name" value="Ribonuclease H-like"/>
    <property type="match status" value="1"/>
</dbReference>
<feature type="region of interest" description="Disordered" evidence="1">
    <location>
        <begin position="221"/>
        <end position="247"/>
    </location>
</feature>
<reference evidence="2" key="1">
    <citation type="submission" date="2021-01" db="EMBL/GenBank/DDBJ databases">
        <authorList>
            <person name="Corre E."/>
            <person name="Pelletier E."/>
            <person name="Niang G."/>
            <person name="Scheremetjew M."/>
            <person name="Finn R."/>
            <person name="Kale V."/>
            <person name="Holt S."/>
            <person name="Cochrane G."/>
            <person name="Meng A."/>
            <person name="Brown T."/>
            <person name="Cohen L."/>
        </authorList>
    </citation>
    <scope>NUCLEOTIDE SEQUENCE</scope>
</reference>
<feature type="region of interest" description="Disordered" evidence="1">
    <location>
        <begin position="260"/>
        <end position="284"/>
    </location>
</feature>